<proteinExistence type="predicted"/>
<dbReference type="EMBL" id="AWVJ01000050">
    <property type="protein sequence ID" value="ERK50498.1"/>
    <property type="molecule type" value="Genomic_DNA"/>
</dbReference>
<organism evidence="1 2">
    <name type="scientific">Eubacterium ramulus ATCC 29099</name>
    <dbReference type="NCBI Taxonomy" id="1256908"/>
    <lineage>
        <taxon>Bacteria</taxon>
        <taxon>Bacillati</taxon>
        <taxon>Bacillota</taxon>
        <taxon>Clostridia</taxon>
        <taxon>Eubacteriales</taxon>
        <taxon>Eubacteriaceae</taxon>
        <taxon>Eubacterium</taxon>
    </lineage>
</organism>
<evidence type="ECO:0000313" key="2">
    <source>
        <dbReference type="Proteomes" id="UP000016608"/>
    </source>
</evidence>
<protein>
    <submittedName>
        <fullName evidence="1">Uncharacterized protein</fullName>
    </submittedName>
</protein>
<gene>
    <name evidence="1" type="ORF">HMPREF0373_00760</name>
</gene>
<sequence length="41" mass="4964">MFGCQAKTRTDFRNKFSNMFEIISLLCYNLIMKQVMNIKER</sequence>
<dbReference type="HOGENOM" id="CLU_3270257_0_0_9"/>
<evidence type="ECO:0000313" key="1">
    <source>
        <dbReference type="EMBL" id="ERK50498.1"/>
    </source>
</evidence>
<dbReference type="Proteomes" id="UP000016608">
    <property type="component" value="Unassembled WGS sequence"/>
</dbReference>
<dbReference type="AlphaFoldDB" id="U2RA90"/>
<comment type="caution">
    <text evidence="1">The sequence shown here is derived from an EMBL/GenBank/DDBJ whole genome shotgun (WGS) entry which is preliminary data.</text>
</comment>
<accession>U2RA90</accession>
<keyword evidence="2" id="KW-1185">Reference proteome</keyword>
<reference evidence="1 2" key="1">
    <citation type="submission" date="2013-06" db="EMBL/GenBank/DDBJ databases">
        <authorList>
            <person name="Weinstock G."/>
            <person name="Sodergren E."/>
            <person name="Lobos E.A."/>
            <person name="Fulton L."/>
            <person name="Fulton R."/>
            <person name="Courtney L."/>
            <person name="Fronick C."/>
            <person name="O'Laughlin M."/>
            <person name="Godfrey J."/>
            <person name="Wilson R.M."/>
            <person name="Miner T."/>
            <person name="Farmer C."/>
            <person name="Delehaunty K."/>
            <person name="Cordes M."/>
            <person name="Minx P."/>
            <person name="Tomlinson C."/>
            <person name="Chen J."/>
            <person name="Wollam A."/>
            <person name="Pepin K.H."/>
            <person name="Bhonagiri V."/>
            <person name="Zhang X."/>
            <person name="Warren W."/>
            <person name="Mitreva M."/>
            <person name="Mardis E.R."/>
            <person name="Wilson R.K."/>
        </authorList>
    </citation>
    <scope>NUCLEOTIDE SEQUENCE [LARGE SCALE GENOMIC DNA]</scope>
    <source>
        <strain evidence="1 2">ATCC 29099</strain>
    </source>
</reference>
<name>U2RA90_EUBRA</name>